<evidence type="ECO:0000313" key="2">
    <source>
        <dbReference type="EMBL" id="QFU99715.1"/>
    </source>
</evidence>
<dbReference type="Gene3D" id="3.40.50.150">
    <property type="entry name" value="Vaccinia Virus protein VP39"/>
    <property type="match status" value="1"/>
</dbReference>
<dbReference type="AlphaFoldDB" id="A0A5P9QGX7"/>
<organism evidence="2 3">
    <name type="scientific">Luteimicrobium xylanilyticum</name>
    <dbReference type="NCBI Taxonomy" id="1133546"/>
    <lineage>
        <taxon>Bacteria</taxon>
        <taxon>Bacillati</taxon>
        <taxon>Actinomycetota</taxon>
        <taxon>Actinomycetes</taxon>
        <taxon>Micrococcales</taxon>
        <taxon>Luteimicrobium</taxon>
    </lineage>
</organism>
<name>A0A5P9QGX7_9MICO</name>
<gene>
    <name evidence="2" type="ORF">KDY119_03250</name>
</gene>
<evidence type="ECO:0000256" key="1">
    <source>
        <dbReference type="SAM" id="MobiDB-lite"/>
    </source>
</evidence>
<dbReference type="Pfam" id="PF13578">
    <property type="entry name" value="Methyltransf_24"/>
    <property type="match status" value="1"/>
</dbReference>
<accession>A0A5P9QGX7</accession>
<evidence type="ECO:0000313" key="3">
    <source>
        <dbReference type="Proteomes" id="UP000326702"/>
    </source>
</evidence>
<dbReference type="EMBL" id="CP045529">
    <property type="protein sequence ID" value="QFU99715.1"/>
    <property type="molecule type" value="Genomic_DNA"/>
</dbReference>
<keyword evidence="3" id="KW-1185">Reference proteome</keyword>
<proteinExistence type="predicted"/>
<dbReference type="Proteomes" id="UP000326702">
    <property type="component" value="Chromosome"/>
</dbReference>
<feature type="region of interest" description="Disordered" evidence="1">
    <location>
        <begin position="305"/>
        <end position="325"/>
    </location>
</feature>
<reference evidence="2 3" key="1">
    <citation type="submission" date="2019-10" db="EMBL/GenBank/DDBJ databases">
        <title>Genome sequence of Luteimicrobium xylanilyticum HY-24.</title>
        <authorList>
            <person name="Kim D.Y."/>
            <person name="Park H.-Y."/>
        </authorList>
    </citation>
    <scope>NUCLEOTIDE SEQUENCE [LARGE SCALE GENOMIC DNA]</scope>
    <source>
        <strain evidence="2 3">HY-24</strain>
    </source>
</reference>
<dbReference type="KEGG" id="lxl:KDY119_03250"/>
<dbReference type="OrthoDB" id="9799672at2"/>
<dbReference type="RefSeq" id="WP_036947531.1">
    <property type="nucleotide sequence ID" value="NZ_BAABIH010000016.1"/>
</dbReference>
<sequence>MTSTVPEPALLEARVAAVTEAVARARHQPADDEPFPGAHALPTMLAREEVTLLHGLARDVVEGWGDVVELGTFLGGSTVALGTGLREGRSGRPLPRIHTYDLFVQEAWPSFGVAAGENVLPRWEATVADVRDLVDVHVGPLAAHDAPGGPVELLFVDVVKQASTMTETMHGFVTLTRPGSVIVHQDMFHWGSPWVLTTVSALWDRLVYVGEVARASGVLVVAEPLDDLADAVDWGALSTSSQLALIDALADRFEHPTLRGTIELAALFLAKLTDPTLYEHRLRQARATAHGPRLTRYLAEVEAADGHGALRPGSRPVPRPKDPHA</sequence>
<protein>
    <submittedName>
        <fullName evidence="2">Uncharacterized protein</fullName>
    </submittedName>
</protein>
<dbReference type="SUPFAM" id="SSF53335">
    <property type="entry name" value="S-adenosyl-L-methionine-dependent methyltransferases"/>
    <property type="match status" value="1"/>
</dbReference>
<dbReference type="InterPro" id="IPR029063">
    <property type="entry name" value="SAM-dependent_MTases_sf"/>
</dbReference>